<dbReference type="AlphaFoldDB" id="A0A7Y9GJL6"/>
<dbReference type="EMBL" id="JACCBT010000001">
    <property type="protein sequence ID" value="NYE17673.1"/>
    <property type="molecule type" value="Genomic_DNA"/>
</dbReference>
<evidence type="ECO:0000313" key="3">
    <source>
        <dbReference type="Proteomes" id="UP000591272"/>
    </source>
</evidence>
<keyword evidence="1" id="KW-1133">Transmembrane helix</keyword>
<comment type="caution">
    <text evidence="2">The sequence shown here is derived from an EMBL/GenBank/DDBJ whole genome shotgun (WGS) entry which is preliminary data.</text>
</comment>
<protein>
    <submittedName>
        <fullName evidence="2">Uncharacterized protein</fullName>
    </submittedName>
</protein>
<name>A0A7Y9GJL6_9ACTN</name>
<keyword evidence="1" id="KW-0472">Membrane</keyword>
<feature type="transmembrane region" description="Helical" evidence="1">
    <location>
        <begin position="218"/>
        <end position="239"/>
    </location>
</feature>
<feature type="transmembrane region" description="Helical" evidence="1">
    <location>
        <begin position="245"/>
        <end position="266"/>
    </location>
</feature>
<evidence type="ECO:0000256" key="1">
    <source>
        <dbReference type="SAM" id="Phobius"/>
    </source>
</evidence>
<accession>A0A7Y9GJL6</accession>
<sequence>MTGSNASATNYAGDRAYVGVQAATVHGGIHYYTLSADASPAERFETGVSLLDGGMPGKARQLMQGAVMDGQGGNEACFHLQLALVSGRTRHEMPPDDARMLRHAPTMCHVSGGDAWADGVKTIGRLLDAARLPDADLRPLLKDLDGLGEPQRTMLLRHMELFLEGPLQNEMWKRSLESAEQHQMVNDRTDRVWKFFEPKPLRPRLRDPRPPDTPMGSWLQAVSATTILAAAAFYIGYLLARELQVLAVLMYLLSIGGGYFAARGGLEWRFRLERRRAKDAEYAPPRARPASAPSGGFARKVDQRFDHYFAKYVPRNASRSAWLDGTAGIRQSIRDEIVHVYREERTGVERIAWLIRYRVSEVRKRWEDGTLWDYRRELAVARSTKVVTLLGLATCVAGASQAIVTATQVAPLGATRSTAIALAAGFVAVRAWLRIVLERRRHAADQAEAAQTLAACHAAFQRWRKKLADKPSDLEMAAWLDCDRKLLLAEALRHYGLSMSDLIAHAFIEAPGTPNRRARVKDGPWRYTRYRLLLFLLTPDGIRQFQAELDFRQSIFRGHERTNYRYEAVAAVRVHQAERDERKFELALINGEQIEVEVLTSGTEELLMDETPGVVAEATLDSAGLKHTLHVLEGVAAEGKRWIAQERRRRTERVGPLPH</sequence>
<keyword evidence="3" id="KW-1185">Reference proteome</keyword>
<evidence type="ECO:0000313" key="2">
    <source>
        <dbReference type="EMBL" id="NYE17673.1"/>
    </source>
</evidence>
<proteinExistence type="predicted"/>
<organism evidence="2 3">
    <name type="scientific">Actinomadura citrea</name>
    <dbReference type="NCBI Taxonomy" id="46158"/>
    <lineage>
        <taxon>Bacteria</taxon>
        <taxon>Bacillati</taxon>
        <taxon>Actinomycetota</taxon>
        <taxon>Actinomycetes</taxon>
        <taxon>Streptosporangiales</taxon>
        <taxon>Thermomonosporaceae</taxon>
        <taxon>Actinomadura</taxon>
    </lineage>
</organism>
<reference evidence="2 3" key="1">
    <citation type="submission" date="2020-07" db="EMBL/GenBank/DDBJ databases">
        <title>Sequencing the genomes of 1000 actinobacteria strains.</title>
        <authorList>
            <person name="Klenk H.-P."/>
        </authorList>
    </citation>
    <scope>NUCLEOTIDE SEQUENCE [LARGE SCALE GENOMIC DNA]</scope>
    <source>
        <strain evidence="2 3">DSM 43461</strain>
    </source>
</reference>
<keyword evidence="1" id="KW-0812">Transmembrane</keyword>
<dbReference type="RefSeq" id="WP_179837980.1">
    <property type="nucleotide sequence ID" value="NZ_BMRD01000003.1"/>
</dbReference>
<gene>
    <name evidence="2" type="ORF">BJ999_007969</name>
</gene>
<dbReference type="Proteomes" id="UP000591272">
    <property type="component" value="Unassembled WGS sequence"/>
</dbReference>